<comment type="caution">
    <text evidence="2">The sequence shown here is derived from an EMBL/GenBank/DDBJ whole genome shotgun (WGS) entry which is preliminary data.</text>
</comment>
<evidence type="ECO:0000313" key="3">
    <source>
        <dbReference type="Proteomes" id="UP000624244"/>
    </source>
</evidence>
<comment type="similarity">
    <text evidence="1">Belongs to the FAD-binding monooxygenase family.</text>
</comment>
<dbReference type="InterPro" id="IPR051209">
    <property type="entry name" value="FAD-bind_Monooxygenase_sf"/>
</dbReference>
<name>A0A8H5ZJJ9_COCSA</name>
<dbReference type="SUPFAM" id="SSF51905">
    <property type="entry name" value="FAD/NAD(P)-binding domain"/>
    <property type="match status" value="1"/>
</dbReference>
<sequence length="145" mass="16113">MYGSPLRLAKPPSQVLNLLIESTKVAVLTQLMENLIPKDFNVGCRRPTPGIGFLEALTDEKTVVHFGEILEVTTNGFKDSKGQEHEVDTIICATGFDTSFMSPFKVLYNGKNLQDNFHGDIKGCLGLTYRMQQLSRCINALINFS</sequence>
<protein>
    <submittedName>
        <fullName evidence="2">Uncharacterized protein</fullName>
    </submittedName>
</protein>
<dbReference type="EMBL" id="WNKQ01000007">
    <property type="protein sequence ID" value="KAF5850467.1"/>
    <property type="molecule type" value="Genomic_DNA"/>
</dbReference>
<dbReference type="Gene3D" id="3.50.50.60">
    <property type="entry name" value="FAD/NAD(P)-binding domain"/>
    <property type="match status" value="1"/>
</dbReference>
<proteinExistence type="inferred from homology"/>
<dbReference type="InterPro" id="IPR036188">
    <property type="entry name" value="FAD/NAD-bd_sf"/>
</dbReference>
<evidence type="ECO:0000256" key="1">
    <source>
        <dbReference type="ARBA" id="ARBA00010139"/>
    </source>
</evidence>
<gene>
    <name evidence="2" type="ORF">GGP41_002715</name>
</gene>
<evidence type="ECO:0000313" key="2">
    <source>
        <dbReference type="EMBL" id="KAF5850467.1"/>
    </source>
</evidence>
<dbReference type="PANTHER" id="PTHR42877:SF8">
    <property type="entry name" value="MONOOXYGENASE"/>
    <property type="match status" value="1"/>
</dbReference>
<organism evidence="2 3">
    <name type="scientific">Cochliobolus sativus</name>
    <name type="common">Common root rot and spot blotch fungus</name>
    <name type="synonym">Bipolaris sorokiniana</name>
    <dbReference type="NCBI Taxonomy" id="45130"/>
    <lineage>
        <taxon>Eukaryota</taxon>
        <taxon>Fungi</taxon>
        <taxon>Dikarya</taxon>
        <taxon>Ascomycota</taxon>
        <taxon>Pezizomycotina</taxon>
        <taxon>Dothideomycetes</taxon>
        <taxon>Pleosporomycetidae</taxon>
        <taxon>Pleosporales</taxon>
        <taxon>Pleosporineae</taxon>
        <taxon>Pleosporaceae</taxon>
        <taxon>Bipolaris</taxon>
    </lineage>
</organism>
<dbReference type="PANTHER" id="PTHR42877">
    <property type="entry name" value="L-ORNITHINE N(5)-MONOOXYGENASE-RELATED"/>
    <property type="match status" value="1"/>
</dbReference>
<dbReference type="Proteomes" id="UP000624244">
    <property type="component" value="Unassembled WGS sequence"/>
</dbReference>
<reference evidence="2" key="1">
    <citation type="submission" date="2019-11" db="EMBL/GenBank/DDBJ databases">
        <title>Bipolaris sorokiniana Genome sequencing.</title>
        <authorList>
            <person name="Wang H."/>
        </authorList>
    </citation>
    <scope>NUCLEOTIDE SEQUENCE</scope>
</reference>
<dbReference type="AlphaFoldDB" id="A0A8H5ZJJ9"/>
<accession>A0A8H5ZJJ9</accession>